<dbReference type="InterPro" id="IPR027417">
    <property type="entry name" value="P-loop_NTPase"/>
</dbReference>
<dbReference type="EMBL" id="FRCZ01000008">
    <property type="protein sequence ID" value="SHN33745.1"/>
    <property type="molecule type" value="Genomic_DNA"/>
</dbReference>
<protein>
    <submittedName>
        <fullName evidence="6">Putative DNA primase/helicase</fullName>
    </submittedName>
</protein>
<evidence type="ECO:0000256" key="2">
    <source>
        <dbReference type="ARBA" id="ARBA00022801"/>
    </source>
</evidence>
<dbReference type="RefSeq" id="WP_073203074.1">
    <property type="nucleotide sequence ID" value="NZ_FRCZ01000008.1"/>
</dbReference>
<proteinExistence type="predicted"/>
<dbReference type="STRING" id="1027249.SAMN05216179_3463"/>
<dbReference type="PANTHER" id="PTHR35372">
    <property type="entry name" value="ATP BINDING PROTEIN-RELATED"/>
    <property type="match status" value="1"/>
</dbReference>
<accession>A0A1M7QQA4</accession>
<dbReference type="InterPro" id="IPR006500">
    <property type="entry name" value="Helicase_put_C_phage/plasmid"/>
</dbReference>
<gene>
    <name evidence="6" type="ORF">SAMN05216179_3463</name>
</gene>
<keyword evidence="2" id="KW-0378">Hydrolase</keyword>
<keyword evidence="6" id="KW-0347">Helicase</keyword>
<evidence type="ECO:0000259" key="5">
    <source>
        <dbReference type="PROSITE" id="PS51206"/>
    </source>
</evidence>
<evidence type="ECO:0000256" key="3">
    <source>
        <dbReference type="ARBA" id="ARBA00022840"/>
    </source>
</evidence>
<dbReference type="Proteomes" id="UP000184184">
    <property type="component" value="Unassembled WGS sequence"/>
</dbReference>
<feature type="domain" description="SF3 helicase" evidence="5">
    <location>
        <begin position="311"/>
        <end position="466"/>
    </location>
</feature>
<dbReference type="Pfam" id="PF08706">
    <property type="entry name" value="D5_N"/>
    <property type="match status" value="1"/>
</dbReference>
<dbReference type="InterPro" id="IPR014015">
    <property type="entry name" value="Helicase_SF3_DNA-vir"/>
</dbReference>
<dbReference type="NCBIfam" id="TIGR01613">
    <property type="entry name" value="primase_Cterm"/>
    <property type="match status" value="1"/>
</dbReference>
<sequence length="608" mass="70158">MAIKRVKRRRPLLSNEDINPNKEEQSASQEQSPPKEKNYRMSEKKYSKSVNPEGVDTHNYLYTHIISNARLLKSSEILKIFIQEVEISEKCSILVSGISIVAKSDGGLFFSALMKHAHGFSRSKSEDLYRSVERLDESLIPKALLLELEHVFEIAKAEERGFLYEEKKNRFIFNANVFSNHFLKRCYVRSTKDGRLFLYNRKGFYEELSEVQLGKLIRIVMHEGRWNSWKSTYEVEIYKALQREASIVEEMDVHRNLLNVENGMLELNKFRLIPHSPEFLSTVQIPIKYDSASTAPKFSSFMDEITDNDGELVSVHQELLGYWLTAETIAEKAVYYYGSGANGKSVFAAVITALVGKKNVCNISLSKFNDSFGLEGMIGKSLNISAENEMGGKALNTENFKAIVSGDSITINIKYRPAITYRPFCRQLFLVNNIPDSTDVTNGYFRKIMIIPFPHTFKKAERNVNLKNELLEELPGILNWALSGLKRLRENDYQFSSSKAINSLQEAYYKEQNPVQDFYDELIIKEEGCRTKQSDFYNMYIQWITAQGIDDKGTKSRSIFWRNFKIILNNENISINRKKVKGIMYFDGLKIRDFEVRLSTLTRDIVNF</sequence>
<evidence type="ECO:0000256" key="4">
    <source>
        <dbReference type="SAM" id="MobiDB-lite"/>
    </source>
</evidence>
<evidence type="ECO:0000313" key="7">
    <source>
        <dbReference type="Proteomes" id="UP000184184"/>
    </source>
</evidence>
<dbReference type="PROSITE" id="PS51206">
    <property type="entry name" value="SF3_HELICASE_1"/>
    <property type="match status" value="1"/>
</dbReference>
<dbReference type="SUPFAM" id="SSF52540">
    <property type="entry name" value="P-loop containing nucleoside triphosphate hydrolases"/>
    <property type="match status" value="1"/>
</dbReference>
<keyword evidence="1" id="KW-0547">Nucleotide-binding</keyword>
<dbReference type="InterPro" id="IPR045455">
    <property type="entry name" value="NrS-1_pol-like_helicase"/>
</dbReference>
<dbReference type="GO" id="GO:0005524">
    <property type="term" value="F:ATP binding"/>
    <property type="evidence" value="ECO:0007669"/>
    <property type="project" value="UniProtKB-KW"/>
</dbReference>
<feature type="compositionally biased region" description="Basic and acidic residues" evidence="4">
    <location>
        <begin position="33"/>
        <end position="46"/>
    </location>
</feature>
<dbReference type="AlphaFoldDB" id="A0A1M7QQA4"/>
<dbReference type="PANTHER" id="PTHR35372:SF2">
    <property type="entry name" value="SF3 HELICASE DOMAIN-CONTAINING PROTEIN"/>
    <property type="match status" value="1"/>
</dbReference>
<keyword evidence="3" id="KW-0067">ATP-binding</keyword>
<name>A0A1M7QQA4_9BACI</name>
<feature type="region of interest" description="Disordered" evidence="4">
    <location>
        <begin position="1"/>
        <end position="51"/>
    </location>
</feature>
<feature type="compositionally biased region" description="Basic residues" evidence="4">
    <location>
        <begin position="1"/>
        <end position="11"/>
    </location>
</feature>
<reference evidence="6 7" key="1">
    <citation type="submission" date="2016-11" db="EMBL/GenBank/DDBJ databases">
        <authorList>
            <person name="Jaros S."/>
            <person name="Januszkiewicz K."/>
            <person name="Wedrychowicz H."/>
        </authorList>
    </citation>
    <scope>NUCLEOTIDE SEQUENCE [LARGE SCALE GENOMIC DNA]</scope>
    <source>
        <strain evidence="6 7">CGMCC 1.10681</strain>
    </source>
</reference>
<dbReference type="GO" id="GO:0016787">
    <property type="term" value="F:hydrolase activity"/>
    <property type="evidence" value="ECO:0007669"/>
    <property type="project" value="UniProtKB-KW"/>
</dbReference>
<dbReference type="OrthoDB" id="9763644at2"/>
<organism evidence="6 7">
    <name type="scientific">Gracilibacillus kekensis</name>
    <dbReference type="NCBI Taxonomy" id="1027249"/>
    <lineage>
        <taxon>Bacteria</taxon>
        <taxon>Bacillati</taxon>
        <taxon>Bacillota</taxon>
        <taxon>Bacilli</taxon>
        <taxon>Bacillales</taxon>
        <taxon>Bacillaceae</taxon>
        <taxon>Gracilibacillus</taxon>
    </lineage>
</organism>
<dbReference type="Gene3D" id="3.40.50.300">
    <property type="entry name" value="P-loop containing nucleotide triphosphate hydrolases"/>
    <property type="match status" value="1"/>
</dbReference>
<evidence type="ECO:0000256" key="1">
    <source>
        <dbReference type="ARBA" id="ARBA00022741"/>
    </source>
</evidence>
<dbReference type="GO" id="GO:0004386">
    <property type="term" value="F:helicase activity"/>
    <property type="evidence" value="ECO:0007669"/>
    <property type="project" value="UniProtKB-KW"/>
</dbReference>
<evidence type="ECO:0000313" key="6">
    <source>
        <dbReference type="EMBL" id="SHN33745.1"/>
    </source>
</evidence>
<dbReference type="Pfam" id="PF19263">
    <property type="entry name" value="DUF5906"/>
    <property type="match status" value="1"/>
</dbReference>
<dbReference type="SMART" id="SM00885">
    <property type="entry name" value="D5_N"/>
    <property type="match status" value="1"/>
</dbReference>
<dbReference type="InterPro" id="IPR051620">
    <property type="entry name" value="ORF904-like_C"/>
</dbReference>
<dbReference type="InterPro" id="IPR014818">
    <property type="entry name" value="Phage/plasmid_primase_P4_C"/>
</dbReference>
<keyword evidence="7" id="KW-1185">Reference proteome</keyword>